<dbReference type="EMBL" id="JALLPJ020001090">
    <property type="protein sequence ID" value="KAL3776615.1"/>
    <property type="molecule type" value="Genomic_DNA"/>
</dbReference>
<protein>
    <submittedName>
        <fullName evidence="2">Uncharacterized protein</fullName>
    </submittedName>
</protein>
<feature type="chain" id="PRO_5044820344" evidence="1">
    <location>
        <begin position="25"/>
        <end position="170"/>
    </location>
</feature>
<dbReference type="AlphaFoldDB" id="A0ABD3NL22"/>
<organism evidence="2 3">
    <name type="scientific">Cyclotella atomus</name>
    <dbReference type="NCBI Taxonomy" id="382360"/>
    <lineage>
        <taxon>Eukaryota</taxon>
        <taxon>Sar</taxon>
        <taxon>Stramenopiles</taxon>
        <taxon>Ochrophyta</taxon>
        <taxon>Bacillariophyta</taxon>
        <taxon>Coscinodiscophyceae</taxon>
        <taxon>Thalassiosirophycidae</taxon>
        <taxon>Stephanodiscales</taxon>
        <taxon>Stephanodiscaceae</taxon>
        <taxon>Cyclotella</taxon>
    </lineage>
</organism>
<sequence length="170" mass="18559">MTQINSILIITCLAIGIATRPASSFTYIISPHGFVRTNIQHYPRSMFVISSLASGGKDDESILEAEDAAAFDAHDLSDAGMEAAAMERAVMMAEEYKHDHEKMAKHEHKQTTAEVNKTFVPKMESGDSDEALLEAEEAAAFDAHDLSDAGMEAAAMERAVIMANEMKKKH</sequence>
<evidence type="ECO:0000313" key="2">
    <source>
        <dbReference type="EMBL" id="KAL3776615.1"/>
    </source>
</evidence>
<keyword evidence="3" id="KW-1185">Reference proteome</keyword>
<proteinExistence type="predicted"/>
<evidence type="ECO:0000313" key="3">
    <source>
        <dbReference type="Proteomes" id="UP001530400"/>
    </source>
</evidence>
<feature type="signal peptide" evidence="1">
    <location>
        <begin position="1"/>
        <end position="24"/>
    </location>
</feature>
<accession>A0ABD3NL22</accession>
<keyword evidence="1" id="KW-0732">Signal</keyword>
<name>A0ABD3NL22_9STRA</name>
<reference evidence="2 3" key="1">
    <citation type="submission" date="2024-10" db="EMBL/GenBank/DDBJ databases">
        <title>Updated reference genomes for cyclostephanoid diatoms.</title>
        <authorList>
            <person name="Roberts W.R."/>
            <person name="Alverson A.J."/>
        </authorList>
    </citation>
    <scope>NUCLEOTIDE SEQUENCE [LARGE SCALE GENOMIC DNA]</scope>
    <source>
        <strain evidence="2 3">AJA010-31</strain>
    </source>
</reference>
<gene>
    <name evidence="2" type="ORF">ACHAWO_012247</name>
</gene>
<evidence type="ECO:0000256" key="1">
    <source>
        <dbReference type="SAM" id="SignalP"/>
    </source>
</evidence>
<comment type="caution">
    <text evidence="2">The sequence shown here is derived from an EMBL/GenBank/DDBJ whole genome shotgun (WGS) entry which is preliminary data.</text>
</comment>
<dbReference type="Proteomes" id="UP001530400">
    <property type="component" value="Unassembled WGS sequence"/>
</dbReference>